<proteinExistence type="inferred from homology"/>
<dbReference type="PANTHER" id="PTHR42940:SF7">
    <property type="entry name" value="ALCOHOL DEHYDROGENASE-LIKE N-TERMINAL DOMAIN-CONTAINING PROTEIN"/>
    <property type="match status" value="1"/>
</dbReference>
<keyword evidence="3 7" id="KW-0479">Metal-binding</keyword>
<dbReference type="PANTHER" id="PTHR42940">
    <property type="entry name" value="ALCOHOL DEHYDROGENASE 1-RELATED"/>
    <property type="match status" value="1"/>
</dbReference>
<dbReference type="Pfam" id="PF08240">
    <property type="entry name" value="ADH_N"/>
    <property type="match status" value="1"/>
</dbReference>
<dbReference type="Gene3D" id="3.90.180.10">
    <property type="entry name" value="Medium-chain alcohol dehydrogenases, catalytic domain"/>
    <property type="match status" value="1"/>
</dbReference>
<protein>
    <submittedName>
        <fullName evidence="9">Alcohol dehydrogenase catalytic domain-containing protein</fullName>
    </submittedName>
</protein>
<dbReference type="AlphaFoldDB" id="A0A7X9ZXF1"/>
<dbReference type="InterPro" id="IPR011032">
    <property type="entry name" value="GroES-like_sf"/>
</dbReference>
<evidence type="ECO:0000256" key="3">
    <source>
        <dbReference type="ARBA" id="ARBA00022723"/>
    </source>
</evidence>
<dbReference type="CDD" id="cd08296">
    <property type="entry name" value="CAD_like"/>
    <property type="match status" value="1"/>
</dbReference>
<evidence type="ECO:0000313" key="9">
    <source>
        <dbReference type="EMBL" id="NML30565.1"/>
    </source>
</evidence>
<dbReference type="Gene3D" id="3.40.50.720">
    <property type="entry name" value="NAD(P)-binding Rossmann-like Domain"/>
    <property type="match status" value="1"/>
</dbReference>
<comment type="similarity">
    <text evidence="2 7">Belongs to the zinc-containing alcohol dehydrogenase family.</text>
</comment>
<dbReference type="Proteomes" id="UP000583127">
    <property type="component" value="Unassembled WGS sequence"/>
</dbReference>
<evidence type="ECO:0000256" key="2">
    <source>
        <dbReference type="ARBA" id="ARBA00008072"/>
    </source>
</evidence>
<reference evidence="9 10" key="1">
    <citation type="submission" date="2020-04" db="EMBL/GenBank/DDBJ databases">
        <title>Paraburkholderia sp. G-4-1-8 isolated from soil.</title>
        <authorList>
            <person name="Dahal R.H."/>
        </authorList>
    </citation>
    <scope>NUCLEOTIDE SEQUENCE [LARGE SCALE GENOMIC DNA]</scope>
    <source>
        <strain evidence="9 10">G-4-1-8</strain>
    </source>
</reference>
<dbReference type="GO" id="GO:0004022">
    <property type="term" value="F:alcohol dehydrogenase (NAD+) activity"/>
    <property type="evidence" value="ECO:0007669"/>
    <property type="project" value="TreeGrafter"/>
</dbReference>
<evidence type="ECO:0000256" key="7">
    <source>
        <dbReference type="RuleBase" id="RU361277"/>
    </source>
</evidence>
<dbReference type="PROSITE" id="PS00059">
    <property type="entry name" value="ADH_ZINC"/>
    <property type="match status" value="1"/>
</dbReference>
<dbReference type="InterPro" id="IPR002328">
    <property type="entry name" value="ADH_Zn_CS"/>
</dbReference>
<name>A0A7X9ZXF1_9BURK</name>
<dbReference type="Pfam" id="PF00107">
    <property type="entry name" value="ADH_zinc_N"/>
    <property type="match status" value="1"/>
</dbReference>
<dbReference type="SMART" id="SM00829">
    <property type="entry name" value="PKS_ER"/>
    <property type="match status" value="1"/>
</dbReference>
<dbReference type="RefSeq" id="WP_169496815.1">
    <property type="nucleotide sequence ID" value="NZ_JABBFZ010000002.1"/>
</dbReference>
<accession>A0A7X9ZXF1</accession>
<evidence type="ECO:0000256" key="4">
    <source>
        <dbReference type="ARBA" id="ARBA00022833"/>
    </source>
</evidence>
<sequence length="338" mass="35437">MRKMKAVEVKQAGGPLDLVERDVPEPGEGHVLIKIQACGICHSDVLTKEGMWPGLTYPRVPGHEIAGVIDSVGAGVEGWQVGQRVGVGWHGGHCGKCEHCRQGDFVLCKYALIPGISYDGGYAQYMVAPIEALARIPDDLSDVDAAPLLCAGITTFNAIRNSGARAGDVVAILGIGGLGHLGVQFARKMGFRTVAIARGQDKAPLAKQLGAHHYIDSKTENVAEALQALGGAKLILATVTSGKAMSATLGGLGLNGKLVMVGISEEPVEVPIAQFIMGRNSVQGWPSGTSADSQDTLAFSALSGVKPMIEEFALADAAQAFDRMMSGHARFRVVLKMS</sequence>
<dbReference type="EMBL" id="JABBFZ010000002">
    <property type="protein sequence ID" value="NML30565.1"/>
    <property type="molecule type" value="Genomic_DNA"/>
</dbReference>
<evidence type="ECO:0000313" key="10">
    <source>
        <dbReference type="Proteomes" id="UP000583127"/>
    </source>
</evidence>
<feature type="domain" description="Enoyl reductase (ER)" evidence="8">
    <location>
        <begin position="13"/>
        <end position="335"/>
    </location>
</feature>
<keyword evidence="5" id="KW-0560">Oxidoreductase</keyword>
<dbReference type="InterPro" id="IPR013154">
    <property type="entry name" value="ADH-like_N"/>
</dbReference>
<keyword evidence="10" id="KW-1185">Reference proteome</keyword>
<dbReference type="FunFam" id="3.40.50.720:FF:000039">
    <property type="entry name" value="Alcohol dehydrogenase AdhP"/>
    <property type="match status" value="1"/>
</dbReference>
<evidence type="ECO:0000259" key="8">
    <source>
        <dbReference type="SMART" id="SM00829"/>
    </source>
</evidence>
<comment type="cofactor">
    <cofactor evidence="1 7">
        <name>Zn(2+)</name>
        <dbReference type="ChEBI" id="CHEBI:29105"/>
    </cofactor>
</comment>
<dbReference type="InterPro" id="IPR020843">
    <property type="entry name" value="ER"/>
</dbReference>
<evidence type="ECO:0000256" key="1">
    <source>
        <dbReference type="ARBA" id="ARBA00001947"/>
    </source>
</evidence>
<evidence type="ECO:0000256" key="5">
    <source>
        <dbReference type="ARBA" id="ARBA00023002"/>
    </source>
</evidence>
<organism evidence="9 10">
    <name type="scientific">Paraburkholderia antibiotica</name>
    <dbReference type="NCBI Taxonomy" id="2728839"/>
    <lineage>
        <taxon>Bacteria</taxon>
        <taxon>Pseudomonadati</taxon>
        <taxon>Pseudomonadota</taxon>
        <taxon>Betaproteobacteria</taxon>
        <taxon>Burkholderiales</taxon>
        <taxon>Burkholderiaceae</taxon>
        <taxon>Paraburkholderia</taxon>
    </lineage>
</organism>
<keyword evidence="4 7" id="KW-0862">Zinc</keyword>
<dbReference type="GO" id="GO:0008270">
    <property type="term" value="F:zinc ion binding"/>
    <property type="evidence" value="ECO:0007669"/>
    <property type="project" value="InterPro"/>
</dbReference>
<comment type="caution">
    <text evidence="9">The sequence shown here is derived from an EMBL/GenBank/DDBJ whole genome shotgun (WGS) entry which is preliminary data.</text>
</comment>
<dbReference type="SUPFAM" id="SSF51735">
    <property type="entry name" value="NAD(P)-binding Rossmann-fold domains"/>
    <property type="match status" value="1"/>
</dbReference>
<dbReference type="GO" id="GO:0005737">
    <property type="term" value="C:cytoplasm"/>
    <property type="evidence" value="ECO:0007669"/>
    <property type="project" value="TreeGrafter"/>
</dbReference>
<evidence type="ECO:0000256" key="6">
    <source>
        <dbReference type="ARBA" id="ARBA00023027"/>
    </source>
</evidence>
<dbReference type="SUPFAM" id="SSF50129">
    <property type="entry name" value="GroES-like"/>
    <property type="match status" value="1"/>
</dbReference>
<gene>
    <name evidence="9" type="ORF">HHL14_06935</name>
</gene>
<keyword evidence="6" id="KW-0520">NAD</keyword>
<dbReference type="InterPro" id="IPR036291">
    <property type="entry name" value="NAD(P)-bd_dom_sf"/>
</dbReference>
<dbReference type="InterPro" id="IPR013149">
    <property type="entry name" value="ADH-like_C"/>
</dbReference>